<dbReference type="InterPro" id="IPR017809">
    <property type="entry name" value="EgtA_Actinobacteria"/>
</dbReference>
<dbReference type="SUPFAM" id="SSF55931">
    <property type="entry name" value="Glutamine synthetase/guanido kinase"/>
    <property type="match status" value="1"/>
</dbReference>
<comment type="pathway">
    <text evidence="5">Amino-acid biosynthesis; ergothioneine biosynthesis.</text>
</comment>
<protein>
    <recommendedName>
        <fullName evidence="5">Glutamate--cysteine ligase EgtA</fullName>
        <ecNumber evidence="5">6.3.2.2</ecNumber>
    </recommendedName>
    <alternativeName>
        <fullName evidence="5">Gamma-glutamylcysteine synthase</fullName>
        <shortName evidence="5">GCS</shortName>
        <shortName evidence="5">Gamma-ECS</shortName>
    </alternativeName>
</protein>
<dbReference type="HAMAP" id="MF_02034">
    <property type="entry name" value="EgtA"/>
    <property type="match status" value="1"/>
</dbReference>
<dbReference type="NCBIfam" id="TIGR03444">
    <property type="entry name" value="EgtA_Cys_ligase"/>
    <property type="match status" value="1"/>
</dbReference>
<evidence type="ECO:0000256" key="3">
    <source>
        <dbReference type="ARBA" id="ARBA00022840"/>
    </source>
</evidence>
<evidence type="ECO:0000313" key="7">
    <source>
        <dbReference type="EMBL" id="ELS58350.1"/>
    </source>
</evidence>
<dbReference type="UniPathway" id="UPA01014"/>
<dbReference type="PIRSF" id="PIRSF017901">
    <property type="entry name" value="GCL"/>
    <property type="match status" value="1"/>
</dbReference>
<keyword evidence="2 5" id="KW-0547">Nucleotide-binding</keyword>
<evidence type="ECO:0000256" key="6">
    <source>
        <dbReference type="PIRNR" id="PIRNR017901"/>
    </source>
</evidence>
<keyword evidence="3 5" id="KW-0067">ATP-binding</keyword>
<name>L8PPC6_STRVR</name>
<dbReference type="EMBL" id="AMLP01000026">
    <property type="protein sequence ID" value="ELS58350.1"/>
    <property type="molecule type" value="Genomic_DNA"/>
</dbReference>
<reference evidence="7 8" key="1">
    <citation type="journal article" date="2013" name="Genome Announc.">
        <title>Draft Genome Sequence of Streptomyces viridochromogenes Strain Tu57, Producer of Avilamycin.</title>
        <authorList>
            <person name="Gruning B.A."/>
            <person name="Erxleben A."/>
            <person name="Hahnlein A."/>
            <person name="Gunther S."/>
        </authorList>
    </citation>
    <scope>NUCLEOTIDE SEQUENCE [LARGE SCALE GENOMIC DNA]</scope>
    <source>
        <strain evidence="7 8">Tue57</strain>
    </source>
</reference>
<dbReference type="AlphaFoldDB" id="L8PPC6"/>
<evidence type="ECO:0000256" key="1">
    <source>
        <dbReference type="ARBA" id="ARBA00022598"/>
    </source>
</evidence>
<gene>
    <name evidence="5" type="primary">egtA</name>
    <name evidence="7" type="ORF">STVIR_0666</name>
</gene>
<dbReference type="InterPro" id="IPR006336">
    <property type="entry name" value="GCS2"/>
</dbReference>
<dbReference type="PANTHER" id="PTHR34378:SF1">
    <property type="entry name" value="GLUTAMATE--CYSTEINE LIGASE, CHLOROPLASTIC"/>
    <property type="match status" value="1"/>
</dbReference>
<dbReference type="GO" id="GO:0006750">
    <property type="term" value="P:glutathione biosynthetic process"/>
    <property type="evidence" value="ECO:0007669"/>
    <property type="project" value="UniProtKB-UniRule"/>
</dbReference>
<evidence type="ECO:0000256" key="5">
    <source>
        <dbReference type="HAMAP-Rule" id="MF_02034"/>
    </source>
</evidence>
<keyword evidence="1 5" id="KW-0436">Ligase</keyword>
<evidence type="ECO:0000256" key="2">
    <source>
        <dbReference type="ARBA" id="ARBA00022741"/>
    </source>
</evidence>
<comment type="similarity">
    <text evidence="5 6">Belongs to the glutamate--cysteine ligase type 2 family. EgtA subfamily.</text>
</comment>
<organism evidence="7 8">
    <name type="scientific">Streptomyces viridochromogenes Tue57</name>
    <dbReference type="NCBI Taxonomy" id="1160705"/>
    <lineage>
        <taxon>Bacteria</taxon>
        <taxon>Bacillati</taxon>
        <taxon>Actinomycetota</taxon>
        <taxon>Actinomycetes</taxon>
        <taxon>Kitasatosporales</taxon>
        <taxon>Streptomycetaceae</taxon>
        <taxon>Streptomyces</taxon>
    </lineage>
</organism>
<evidence type="ECO:0000313" key="8">
    <source>
        <dbReference type="Proteomes" id="UP000011205"/>
    </source>
</evidence>
<dbReference type="EC" id="6.3.2.2" evidence="5"/>
<comment type="catalytic activity">
    <reaction evidence="4 5 6">
        <text>L-cysteine + L-glutamate + ATP = gamma-L-glutamyl-L-cysteine + ADP + phosphate + H(+)</text>
        <dbReference type="Rhea" id="RHEA:13285"/>
        <dbReference type="ChEBI" id="CHEBI:15378"/>
        <dbReference type="ChEBI" id="CHEBI:29985"/>
        <dbReference type="ChEBI" id="CHEBI:30616"/>
        <dbReference type="ChEBI" id="CHEBI:35235"/>
        <dbReference type="ChEBI" id="CHEBI:43474"/>
        <dbReference type="ChEBI" id="CHEBI:58173"/>
        <dbReference type="ChEBI" id="CHEBI:456216"/>
        <dbReference type="EC" id="6.3.2.2"/>
    </reaction>
</comment>
<dbReference type="Proteomes" id="UP000011205">
    <property type="component" value="Unassembled WGS sequence"/>
</dbReference>
<dbReference type="PANTHER" id="PTHR34378">
    <property type="entry name" value="GLUTAMATE--CYSTEINE LIGASE, CHLOROPLASTIC"/>
    <property type="match status" value="1"/>
</dbReference>
<sequence>MSDSVSGCTEQPRSAVTEAEVEALVRGICFKTGPPRTLGVEVEWLVHELRRPQLPVTPERLEAAYAALRTVPLRSALTVEPGGQLELSSPPAASLMECIGTVSADLDAARAVLRRHGLGLVGIGNDPWHSPRRFLRQPRYDAMETYLDRAGPAGRAMMCTSASVQVCLDAGHEEPGPLGHGRRWWLAHQLGAVLVAAFANSPLAGHEPTGWLSTRQLLWMEIGAGRAGAPPLDGDPRAAWARHVLDAPVMCVRRDAGPWDVPDGLTFREWTRSRAPRPPTHEDLDYHLTTLFPPVRPRGHLELRMIDAQPGEDGWIVPLAVTAALFDDPEATETAYRAVKPLAERALALPAPHNPLWIDAARSGPADPELREVALECFAAALDALPRLGATAKVTDAVAAYRDRYVSAGRCPADDLLDELRGTDRTLMHGKDIRS</sequence>
<dbReference type="Gene3D" id="3.30.590.20">
    <property type="match status" value="1"/>
</dbReference>
<proteinExistence type="inferred from homology"/>
<dbReference type="GO" id="GO:0052699">
    <property type="term" value="P:ergothioneine biosynthetic process"/>
    <property type="evidence" value="ECO:0007669"/>
    <property type="project" value="UniProtKB-UniRule"/>
</dbReference>
<evidence type="ECO:0000256" key="4">
    <source>
        <dbReference type="ARBA" id="ARBA00048819"/>
    </source>
</evidence>
<accession>L8PPC6</accession>
<dbReference type="Pfam" id="PF04107">
    <property type="entry name" value="GCS2"/>
    <property type="match status" value="1"/>
</dbReference>
<dbReference type="GO" id="GO:0005524">
    <property type="term" value="F:ATP binding"/>
    <property type="evidence" value="ECO:0007669"/>
    <property type="project" value="UniProtKB-UniRule"/>
</dbReference>
<dbReference type="InterPro" id="IPR035434">
    <property type="entry name" value="GCL_bact_plant"/>
</dbReference>
<comment type="function">
    <text evidence="5">Catalyzes the synthesis of gamma-glutamylcysteine (gamma-GC). This compound is used as substrate for the biosynthesis of the low-molecular thiol compound ergothioneine.</text>
</comment>
<comment type="caution">
    <text evidence="7">The sequence shown here is derived from an EMBL/GenBank/DDBJ whole genome shotgun (WGS) entry which is preliminary data.</text>
</comment>
<dbReference type="GO" id="GO:0004357">
    <property type="term" value="F:glutamate-cysteine ligase activity"/>
    <property type="evidence" value="ECO:0007669"/>
    <property type="project" value="UniProtKB-UniRule"/>
</dbReference>
<dbReference type="PATRIC" id="fig|1160705.3.peg.661"/>
<dbReference type="InterPro" id="IPR014746">
    <property type="entry name" value="Gln_synth/guanido_kin_cat_dom"/>
</dbReference>
<dbReference type="RefSeq" id="WP_003996011.1">
    <property type="nucleotide sequence ID" value="NZ_AMLP01000026.1"/>
</dbReference>